<sequence length="72" mass="8678">MNVSRSYVTQDYVIQKVTETFVCRVLWSEGRPCLEYANEEQLAEIEQYVRHEFDWELEDVFFTTLEKLPVEP</sequence>
<organism evidence="1 2">
    <name type="scientific">Paenibacillus hunanensis</name>
    <dbReference type="NCBI Taxonomy" id="539262"/>
    <lineage>
        <taxon>Bacteria</taxon>
        <taxon>Bacillati</taxon>
        <taxon>Bacillota</taxon>
        <taxon>Bacilli</taxon>
        <taxon>Bacillales</taxon>
        <taxon>Paenibacillaceae</taxon>
        <taxon>Paenibacillus</taxon>
    </lineage>
</organism>
<name>A0ABU1J098_9BACL</name>
<keyword evidence="2" id="KW-1185">Reference proteome</keyword>
<reference evidence="1 2" key="1">
    <citation type="submission" date="2023-07" db="EMBL/GenBank/DDBJ databases">
        <title>Genomic Encyclopedia of Type Strains, Phase IV (KMG-IV): sequencing the most valuable type-strain genomes for metagenomic binning, comparative biology and taxonomic classification.</title>
        <authorList>
            <person name="Goeker M."/>
        </authorList>
    </citation>
    <scope>NUCLEOTIDE SEQUENCE [LARGE SCALE GENOMIC DNA]</scope>
    <source>
        <strain evidence="1 2">DSM 22170</strain>
    </source>
</reference>
<dbReference type="RefSeq" id="WP_188774543.1">
    <property type="nucleotide sequence ID" value="NZ_BMMB01000002.1"/>
</dbReference>
<proteinExistence type="predicted"/>
<gene>
    <name evidence="1" type="ORF">JOC58_002826</name>
</gene>
<protein>
    <submittedName>
        <fullName evidence="1">Uncharacterized protein</fullName>
    </submittedName>
</protein>
<comment type="caution">
    <text evidence="1">The sequence shown here is derived from an EMBL/GenBank/DDBJ whole genome shotgun (WGS) entry which is preliminary data.</text>
</comment>
<dbReference type="EMBL" id="JAVDQH010000010">
    <property type="protein sequence ID" value="MDR6244929.1"/>
    <property type="molecule type" value="Genomic_DNA"/>
</dbReference>
<evidence type="ECO:0000313" key="1">
    <source>
        <dbReference type="EMBL" id="MDR6244929.1"/>
    </source>
</evidence>
<dbReference type="Proteomes" id="UP001185028">
    <property type="component" value="Unassembled WGS sequence"/>
</dbReference>
<accession>A0ABU1J098</accession>
<evidence type="ECO:0000313" key="2">
    <source>
        <dbReference type="Proteomes" id="UP001185028"/>
    </source>
</evidence>